<dbReference type="CDD" id="cd02966">
    <property type="entry name" value="TlpA_like_family"/>
    <property type="match status" value="1"/>
</dbReference>
<dbReference type="NCBIfam" id="NF047696">
    <property type="entry name" value="ThlDiSintTplARhiz"/>
    <property type="match status" value="1"/>
</dbReference>
<dbReference type="PANTHER" id="PTHR42852">
    <property type="entry name" value="THIOL:DISULFIDE INTERCHANGE PROTEIN DSBE"/>
    <property type="match status" value="1"/>
</dbReference>
<reference evidence="7" key="1">
    <citation type="submission" date="2020-02" db="EMBL/GenBank/DDBJ databases">
        <authorList>
            <person name="Meier V. D."/>
        </authorList>
    </citation>
    <scope>NUCLEOTIDE SEQUENCE</scope>
    <source>
        <strain evidence="7">AVDCRST_MAG90</strain>
    </source>
</reference>
<dbReference type="InterPro" id="IPR000866">
    <property type="entry name" value="AhpC/TSA"/>
</dbReference>
<evidence type="ECO:0000259" key="6">
    <source>
        <dbReference type="PROSITE" id="PS51352"/>
    </source>
</evidence>
<keyword evidence="4" id="KW-0676">Redox-active center</keyword>
<evidence type="ECO:0000256" key="5">
    <source>
        <dbReference type="SAM" id="Phobius"/>
    </source>
</evidence>
<organism evidence="7">
    <name type="scientific">uncultured Microvirga sp</name>
    <dbReference type="NCBI Taxonomy" id="412392"/>
    <lineage>
        <taxon>Bacteria</taxon>
        <taxon>Pseudomonadati</taxon>
        <taxon>Pseudomonadota</taxon>
        <taxon>Alphaproteobacteria</taxon>
        <taxon>Hyphomicrobiales</taxon>
        <taxon>Methylobacteriaceae</taxon>
        <taxon>Microvirga</taxon>
        <taxon>environmental samples</taxon>
    </lineage>
</organism>
<dbReference type="GO" id="GO:0030313">
    <property type="term" value="C:cell envelope"/>
    <property type="evidence" value="ECO:0007669"/>
    <property type="project" value="UniProtKB-SubCell"/>
</dbReference>
<keyword evidence="3" id="KW-1015">Disulfide bond</keyword>
<dbReference type="GO" id="GO:0015036">
    <property type="term" value="F:disulfide oxidoreductase activity"/>
    <property type="evidence" value="ECO:0007669"/>
    <property type="project" value="UniProtKB-ARBA"/>
</dbReference>
<keyword evidence="5" id="KW-0472">Membrane</keyword>
<dbReference type="PANTHER" id="PTHR42852:SF6">
    <property type="entry name" value="THIOL:DISULFIDE INTERCHANGE PROTEIN DSBE"/>
    <property type="match status" value="1"/>
</dbReference>
<evidence type="ECO:0000313" key="7">
    <source>
        <dbReference type="EMBL" id="CAA9332878.1"/>
    </source>
</evidence>
<evidence type="ECO:0000256" key="4">
    <source>
        <dbReference type="ARBA" id="ARBA00023284"/>
    </source>
</evidence>
<dbReference type="Gene3D" id="3.40.30.10">
    <property type="entry name" value="Glutaredoxin"/>
    <property type="match status" value="1"/>
</dbReference>
<comment type="subcellular location">
    <subcellularLocation>
        <location evidence="1">Cell envelope</location>
    </subcellularLocation>
</comment>
<gene>
    <name evidence="7" type="ORF">AVDCRST_MAG90-1579</name>
</gene>
<sequence length="215" mass="23111">MTESAPRSRRPLMLGAVLIGLLGVGAALYGSFSGDHNRTTAECRAARPVAERLAGLARGEVAAVTVARDPGPLPDLAFTDPQGRATSLREMKGRTVLLNLWATWCAPCRQEMPALDKLQAEFGGPGFEVVAINIDQRNLERPKAWLKEAGVTRLAYYADPQAKVFQDLRQAGKAVGMPTTFLLDPNGCELAALSGPADWASEDARRLVQAAMTRP</sequence>
<accession>A0A6J4LI07</accession>
<evidence type="ECO:0000256" key="3">
    <source>
        <dbReference type="ARBA" id="ARBA00023157"/>
    </source>
</evidence>
<dbReference type="GO" id="GO:0017004">
    <property type="term" value="P:cytochrome complex assembly"/>
    <property type="evidence" value="ECO:0007669"/>
    <property type="project" value="UniProtKB-KW"/>
</dbReference>
<dbReference type="Pfam" id="PF00578">
    <property type="entry name" value="AhpC-TSA"/>
    <property type="match status" value="1"/>
</dbReference>
<evidence type="ECO:0000256" key="2">
    <source>
        <dbReference type="ARBA" id="ARBA00022748"/>
    </source>
</evidence>
<keyword evidence="5" id="KW-0812">Transmembrane</keyword>
<name>A0A6J4LI07_9HYPH</name>
<dbReference type="GO" id="GO:0016209">
    <property type="term" value="F:antioxidant activity"/>
    <property type="evidence" value="ECO:0007669"/>
    <property type="project" value="InterPro"/>
</dbReference>
<evidence type="ECO:0000256" key="1">
    <source>
        <dbReference type="ARBA" id="ARBA00004196"/>
    </source>
</evidence>
<feature type="transmembrane region" description="Helical" evidence="5">
    <location>
        <begin position="12"/>
        <end position="32"/>
    </location>
</feature>
<dbReference type="PROSITE" id="PS51352">
    <property type="entry name" value="THIOREDOXIN_2"/>
    <property type="match status" value="1"/>
</dbReference>
<dbReference type="InterPro" id="IPR050553">
    <property type="entry name" value="Thioredoxin_ResA/DsbE_sf"/>
</dbReference>
<dbReference type="InterPro" id="IPR013766">
    <property type="entry name" value="Thioredoxin_domain"/>
</dbReference>
<dbReference type="InterPro" id="IPR036249">
    <property type="entry name" value="Thioredoxin-like_sf"/>
</dbReference>
<dbReference type="EMBL" id="CADCUC010000303">
    <property type="protein sequence ID" value="CAA9332878.1"/>
    <property type="molecule type" value="Genomic_DNA"/>
</dbReference>
<keyword evidence="5" id="KW-1133">Transmembrane helix</keyword>
<proteinExistence type="predicted"/>
<dbReference type="SUPFAM" id="SSF52833">
    <property type="entry name" value="Thioredoxin-like"/>
    <property type="match status" value="1"/>
</dbReference>
<dbReference type="PROSITE" id="PS00194">
    <property type="entry name" value="THIOREDOXIN_1"/>
    <property type="match status" value="1"/>
</dbReference>
<protein>
    <submittedName>
        <fullName evidence="7">Thiol:disulfide oxidoreductase TlpA</fullName>
    </submittedName>
</protein>
<feature type="domain" description="Thioredoxin" evidence="6">
    <location>
        <begin position="67"/>
        <end position="213"/>
    </location>
</feature>
<dbReference type="AlphaFoldDB" id="A0A6J4LI07"/>
<dbReference type="InterPro" id="IPR017937">
    <property type="entry name" value="Thioredoxin_CS"/>
</dbReference>
<keyword evidence="2" id="KW-0201">Cytochrome c-type biogenesis</keyword>